<evidence type="ECO:0000313" key="3">
    <source>
        <dbReference type="Proteomes" id="UP001140949"/>
    </source>
</evidence>
<reference evidence="2" key="2">
    <citation type="submission" date="2023-04" db="EMBL/GenBank/DDBJ databases">
        <authorList>
            <person name="Bruccoleri R.E."/>
            <person name="Oakeley E.J."/>
            <person name="Faust A.-M."/>
            <person name="Dessus-Babus S."/>
            <person name="Altorfer M."/>
            <person name="Burckhardt D."/>
            <person name="Oertli M."/>
            <person name="Naumann U."/>
            <person name="Petersen F."/>
            <person name="Wong J."/>
        </authorList>
    </citation>
    <scope>NUCLEOTIDE SEQUENCE</scope>
    <source>
        <strain evidence="2">GSM-AAB239-AS_SAM_17_03QT</strain>
        <tissue evidence="2">Leaf</tissue>
    </source>
</reference>
<reference evidence="2" key="1">
    <citation type="journal article" date="2023" name="GigaByte">
        <title>Genome assembly of the bearded iris, Iris pallida Lam.</title>
        <authorList>
            <person name="Bruccoleri R.E."/>
            <person name="Oakeley E.J."/>
            <person name="Faust A.M.E."/>
            <person name="Altorfer M."/>
            <person name="Dessus-Babus S."/>
            <person name="Burckhardt D."/>
            <person name="Oertli M."/>
            <person name="Naumann U."/>
            <person name="Petersen F."/>
            <person name="Wong J."/>
        </authorList>
    </citation>
    <scope>NUCLEOTIDE SEQUENCE</scope>
    <source>
        <strain evidence="2">GSM-AAB239-AS_SAM_17_03QT</strain>
    </source>
</reference>
<evidence type="ECO:0000313" key="1">
    <source>
        <dbReference type="EMBL" id="KAJ6812160.1"/>
    </source>
</evidence>
<gene>
    <name evidence="1" type="ORF">M6B38_150115</name>
    <name evidence="2" type="ORF">M6B38_395980</name>
</gene>
<proteinExistence type="predicted"/>
<evidence type="ECO:0000313" key="2">
    <source>
        <dbReference type="EMBL" id="KAJ6820630.1"/>
    </source>
</evidence>
<keyword evidence="3" id="KW-1185">Reference proteome</keyword>
<accession>A0AAX6FW81</accession>
<comment type="caution">
    <text evidence="2">The sequence shown here is derived from an EMBL/GenBank/DDBJ whole genome shotgun (WGS) entry which is preliminary data.</text>
</comment>
<organism evidence="2 3">
    <name type="scientific">Iris pallida</name>
    <name type="common">Sweet iris</name>
    <dbReference type="NCBI Taxonomy" id="29817"/>
    <lineage>
        <taxon>Eukaryota</taxon>
        <taxon>Viridiplantae</taxon>
        <taxon>Streptophyta</taxon>
        <taxon>Embryophyta</taxon>
        <taxon>Tracheophyta</taxon>
        <taxon>Spermatophyta</taxon>
        <taxon>Magnoliopsida</taxon>
        <taxon>Liliopsida</taxon>
        <taxon>Asparagales</taxon>
        <taxon>Iridaceae</taxon>
        <taxon>Iridoideae</taxon>
        <taxon>Irideae</taxon>
        <taxon>Iris</taxon>
    </lineage>
</organism>
<protein>
    <submittedName>
        <fullName evidence="2">ER membrane protein complex subunit 8/9-like protein</fullName>
    </submittedName>
</protein>
<name>A0AAX6FW81_IRIPA</name>
<sequence>MVSPSAATCSSTWLRASSREGRREISEWERRTGSEIWTVAVDGEAQIGLVTARDLMAGQAVVPSGSAVAGQRFSTPDPEEDTVLTVRRPRGRAGAVVRGRSPAAVEWSADLVDVGAHQGARRGATARFDFFWVFVCERCRCAWLLDTRFCVTNWMKGMMTRTHGSGHAISGMVVDLAVCGGGWRSGWC</sequence>
<dbReference type="EMBL" id="JANAVB010031344">
    <property type="protein sequence ID" value="KAJ6812160.1"/>
    <property type="molecule type" value="Genomic_DNA"/>
</dbReference>
<dbReference type="Proteomes" id="UP001140949">
    <property type="component" value="Unassembled WGS sequence"/>
</dbReference>
<dbReference type="AlphaFoldDB" id="A0AAX6FW81"/>
<dbReference type="EMBL" id="JANAVB010025399">
    <property type="protein sequence ID" value="KAJ6820630.1"/>
    <property type="molecule type" value="Genomic_DNA"/>
</dbReference>